<evidence type="ECO:0000313" key="2">
    <source>
        <dbReference type="Proteomes" id="UP000002745"/>
    </source>
</evidence>
<dbReference type="RefSeq" id="WP_015828007.1">
    <property type="nucleotide sequence ID" value="NC_012982.1"/>
</dbReference>
<dbReference type="EMBL" id="CP001678">
    <property type="protein sequence ID" value="ACT59857.1"/>
    <property type="molecule type" value="Genomic_DNA"/>
</dbReference>
<keyword evidence="2" id="KW-1185">Reference proteome</keyword>
<evidence type="ECO:0000313" key="1">
    <source>
        <dbReference type="EMBL" id="ACT59857.1"/>
    </source>
</evidence>
<protein>
    <submittedName>
        <fullName evidence="1">Uncharacterized protein</fullName>
    </submittedName>
</protein>
<organism evidence="1 2">
    <name type="scientific">Hirschia baltica (strain ATCC 49814 / DSM 5838 / IFAM 1418)</name>
    <dbReference type="NCBI Taxonomy" id="582402"/>
    <lineage>
        <taxon>Bacteria</taxon>
        <taxon>Pseudomonadati</taxon>
        <taxon>Pseudomonadota</taxon>
        <taxon>Alphaproteobacteria</taxon>
        <taxon>Hyphomonadales</taxon>
        <taxon>Hyphomonadaceae</taxon>
        <taxon>Hirschia</taxon>
    </lineage>
</organism>
<dbReference type="eggNOG" id="ENOG5030V99">
    <property type="taxonomic scope" value="Bacteria"/>
</dbReference>
<dbReference type="KEGG" id="hba:Hbal_2176"/>
<reference evidence="2" key="1">
    <citation type="journal article" date="2011" name="J. Bacteriol.">
        <title>Genome sequences of eight morphologically diverse alphaproteobacteria.</title>
        <authorList>
            <consortium name="US DOE Joint Genome Institute"/>
            <person name="Brown P.J."/>
            <person name="Kysela D.T."/>
            <person name="Buechlein A."/>
            <person name="Hemmerich C."/>
            <person name="Brun Y.V."/>
        </authorList>
    </citation>
    <scope>NUCLEOTIDE SEQUENCE [LARGE SCALE GENOMIC DNA]</scope>
    <source>
        <strain evidence="2">ATCC 49814 / DSM 5838 / IFAM 1418</strain>
    </source>
</reference>
<proteinExistence type="predicted"/>
<accession>C6XM25</accession>
<dbReference type="AlphaFoldDB" id="C6XM25"/>
<sequence length="145" mass="15123">MMGISTTRKSIRLVFSALALMAVFVRAVIPTGYMLSMEKASLGNLFPITVCHGDGTTSDTVFLDFQTGNLLSSDTPIPSPEKDDSGTSACTLLAMSGHGTEPDLVSVLIAPRTKEMLVSPKPAFVVPGQGLAAPPPPARGPPILI</sequence>
<name>C6XM25_HIRBI</name>
<gene>
    <name evidence="1" type="ordered locus">Hbal_2176</name>
</gene>
<dbReference type="HOGENOM" id="CLU_128777_1_0_5"/>
<dbReference type="STRING" id="582402.Hbal_2176"/>
<dbReference type="Proteomes" id="UP000002745">
    <property type="component" value="Chromosome"/>
</dbReference>